<feature type="transmembrane region" description="Helical" evidence="2">
    <location>
        <begin position="439"/>
        <end position="456"/>
    </location>
</feature>
<keyword evidence="2" id="KW-1133">Transmembrane helix</keyword>
<dbReference type="RefSeq" id="WP_068849541.1">
    <property type="nucleotide sequence ID" value="NZ_LYDR01000127.1"/>
</dbReference>
<feature type="transmembrane region" description="Helical" evidence="2">
    <location>
        <begin position="14"/>
        <end position="31"/>
    </location>
</feature>
<feature type="compositionally biased region" description="Polar residues" evidence="1">
    <location>
        <begin position="140"/>
        <end position="190"/>
    </location>
</feature>
<accession>A0A1C3E8U3</accession>
<keyword evidence="2" id="KW-0812">Transmembrane</keyword>
<dbReference type="AlphaFoldDB" id="A0A1C3E8U3"/>
<protein>
    <recommendedName>
        <fullName evidence="5">Glycosyltransferase RgtA/B/C/D-like domain-containing protein</fullName>
    </recommendedName>
</protein>
<feature type="transmembrane region" description="Helical" evidence="2">
    <location>
        <begin position="299"/>
        <end position="327"/>
    </location>
</feature>
<feature type="transmembrane region" description="Helical" evidence="2">
    <location>
        <begin position="62"/>
        <end position="81"/>
    </location>
</feature>
<keyword evidence="4" id="KW-1185">Reference proteome</keyword>
<proteinExistence type="predicted"/>
<dbReference type="EMBL" id="LYDR01000127">
    <property type="protein sequence ID" value="ODA29653.1"/>
    <property type="molecule type" value="Genomic_DNA"/>
</dbReference>
<sequence length="494" mass="54502">MEAILRGYDVNEPTWFYLSLLLIIAVFFKFDRIWSLRNFDLALLLLLAPGLLLARYSEATVAFGYAWLFLVTGILLVRLLADGFFTRRPRLEQNLNVSGMAFLCVSALAFQATKVMTLEPHAAVIETAHRADGLLKRQDGTGTAGSTSLASLNNDLSPGHSSHQISTSNIKPGTRTTPENLSESDSQAQAAKTELAEQDREDKPVESGPASMLLATPIVQMTGGVTIWTTRVLAILAHLATCLGLIAVGRWHFSDTRLGLAMATLYLLLPVTAFDVNKVTHLLPAALIVWAFASYKTPSVAGVLLGLACGSLFFAIFLLPVWIAFYWKRGAGRFSIALGAVACVMLLCLMMTAADSHSLTRQIVGSIDWSVLKFDSGTGKGFWSQYDQAYRIPVFAAFMIMLTVITFWPLRKNLEHLMAHSAAIIVATQFWYPHEGGVYILWYLPVMLIVMFRPRLAHLPPRSHEEVSLLASDSTPRSRSESAASVSWRSQLYR</sequence>
<evidence type="ECO:0000313" key="3">
    <source>
        <dbReference type="EMBL" id="ODA29653.1"/>
    </source>
</evidence>
<feature type="transmembrane region" description="Helical" evidence="2">
    <location>
        <begin position="334"/>
        <end position="354"/>
    </location>
</feature>
<feature type="compositionally biased region" description="Basic and acidic residues" evidence="1">
    <location>
        <begin position="194"/>
        <end position="205"/>
    </location>
</feature>
<reference evidence="3 4" key="1">
    <citation type="submission" date="2016-05" db="EMBL/GenBank/DDBJ databases">
        <title>Genomic and physiological characterization of Planctopirus sp. isolated from fresh water lake.</title>
        <authorList>
            <person name="Subhash Y."/>
            <person name="Ramana C."/>
        </authorList>
    </citation>
    <scope>NUCLEOTIDE SEQUENCE [LARGE SCALE GENOMIC DNA]</scope>
    <source>
        <strain evidence="3 4">JC280</strain>
    </source>
</reference>
<feature type="region of interest" description="Disordered" evidence="1">
    <location>
        <begin position="136"/>
        <end position="208"/>
    </location>
</feature>
<dbReference type="STRING" id="1841610.A6X21_08270"/>
<evidence type="ECO:0000256" key="2">
    <source>
        <dbReference type="SAM" id="Phobius"/>
    </source>
</evidence>
<gene>
    <name evidence="3" type="ORF">A6X21_08270</name>
</gene>
<evidence type="ECO:0008006" key="5">
    <source>
        <dbReference type="Google" id="ProtNLM"/>
    </source>
</evidence>
<comment type="caution">
    <text evidence="3">The sequence shown here is derived from an EMBL/GenBank/DDBJ whole genome shotgun (WGS) entry which is preliminary data.</text>
</comment>
<dbReference type="Proteomes" id="UP000094828">
    <property type="component" value="Unassembled WGS sequence"/>
</dbReference>
<evidence type="ECO:0000313" key="4">
    <source>
        <dbReference type="Proteomes" id="UP000094828"/>
    </source>
</evidence>
<evidence type="ECO:0000256" key="1">
    <source>
        <dbReference type="SAM" id="MobiDB-lite"/>
    </source>
</evidence>
<dbReference type="OrthoDB" id="256769at2"/>
<organism evidence="3 4">
    <name type="scientific">Planctopirus hydrillae</name>
    <dbReference type="NCBI Taxonomy" id="1841610"/>
    <lineage>
        <taxon>Bacteria</taxon>
        <taxon>Pseudomonadati</taxon>
        <taxon>Planctomycetota</taxon>
        <taxon>Planctomycetia</taxon>
        <taxon>Planctomycetales</taxon>
        <taxon>Planctomycetaceae</taxon>
        <taxon>Planctopirus</taxon>
    </lineage>
</organism>
<feature type="transmembrane region" description="Helical" evidence="2">
    <location>
        <begin position="390"/>
        <end position="410"/>
    </location>
</feature>
<name>A0A1C3E8U3_9PLAN</name>
<keyword evidence="2" id="KW-0472">Membrane</keyword>
<feature type="transmembrane region" description="Helical" evidence="2">
    <location>
        <begin position="93"/>
        <end position="112"/>
    </location>
</feature>
<feature type="transmembrane region" description="Helical" evidence="2">
    <location>
        <begin position="232"/>
        <end position="253"/>
    </location>
</feature>